<keyword evidence="2" id="KW-1185">Reference proteome</keyword>
<dbReference type="InterPro" id="IPR021276">
    <property type="entry name" value="DUF2855"/>
</dbReference>
<evidence type="ECO:0000313" key="1">
    <source>
        <dbReference type="EMBL" id="KAF4626020.1"/>
    </source>
</evidence>
<gene>
    <name evidence="1" type="ORF">G7Y89_g12141</name>
</gene>
<dbReference type="Pfam" id="PF11017">
    <property type="entry name" value="DUF2855"/>
    <property type="match status" value="1"/>
</dbReference>
<evidence type="ECO:0000313" key="2">
    <source>
        <dbReference type="Proteomes" id="UP000566819"/>
    </source>
</evidence>
<proteinExistence type="predicted"/>
<protein>
    <submittedName>
        <fullName evidence="1">Uncharacterized protein</fullName>
    </submittedName>
</protein>
<dbReference type="OrthoDB" id="192702at2759"/>
<reference evidence="1 2" key="1">
    <citation type="submission" date="2020-03" db="EMBL/GenBank/DDBJ databases">
        <title>Draft Genome Sequence of Cudoniella acicularis.</title>
        <authorList>
            <person name="Buettner E."/>
            <person name="Kellner H."/>
        </authorList>
    </citation>
    <scope>NUCLEOTIDE SEQUENCE [LARGE SCALE GENOMIC DNA]</scope>
    <source>
        <strain evidence="1 2">DSM 108380</strain>
    </source>
</reference>
<comment type="caution">
    <text evidence="1">The sequence shown here is derived from an EMBL/GenBank/DDBJ whole genome shotgun (WGS) entry which is preliminary data.</text>
</comment>
<sequence length="421" mass="46134">MAQEFVIQILEKEHYFTQHHIPLVVTQPSVTLDASCIRIQSKVLSLTANNISYAKLGFLFNWWDVYPLPPSTPSPFNDASRYGRICAWGFAEVVASTHDTVAVGSYIWGYLPTGTLPETLEVEKASGGHVAAINQHRRGLSAGYNRYKVYPASLKTAIEAREDSIAYDSLVRAMFSTGYLLNRFVFSQDQISPHMESSTSRTWSSEAADLSNALIFCLAPGSKTAMCFAHELRVTRAESTRLAHVVAVSSDLSIQFVKDSGEYSTVVSTSSDPMEVLKCIGGGHSTQSKVVLFDFGGRPGLAEKWASAISNIYEKFVLVKVGSGISETPSSDILAILARGERPSYETIQVNASVVRERVIAKIGSNIYFEGFEKDWATFKDSGCIKGLELTWGNGMKDLEKGWTALCSGKVEPSKGLVYSL</sequence>
<accession>A0A8H4RBZ2</accession>
<name>A0A8H4RBZ2_9HELO</name>
<organism evidence="1 2">
    <name type="scientific">Cudoniella acicularis</name>
    <dbReference type="NCBI Taxonomy" id="354080"/>
    <lineage>
        <taxon>Eukaryota</taxon>
        <taxon>Fungi</taxon>
        <taxon>Dikarya</taxon>
        <taxon>Ascomycota</taxon>
        <taxon>Pezizomycotina</taxon>
        <taxon>Leotiomycetes</taxon>
        <taxon>Helotiales</taxon>
        <taxon>Tricladiaceae</taxon>
        <taxon>Cudoniella</taxon>
    </lineage>
</organism>
<dbReference type="AlphaFoldDB" id="A0A8H4RBZ2"/>
<dbReference type="Proteomes" id="UP000566819">
    <property type="component" value="Unassembled WGS sequence"/>
</dbReference>
<dbReference type="EMBL" id="JAAMPI010001243">
    <property type="protein sequence ID" value="KAF4626020.1"/>
    <property type="molecule type" value="Genomic_DNA"/>
</dbReference>